<reference evidence="3" key="1">
    <citation type="journal article" date="2019" name="Int. J. Syst. Evol. Microbiol.">
        <title>The Global Catalogue of Microorganisms (GCM) 10K type strain sequencing project: providing services to taxonomists for standard genome sequencing and annotation.</title>
        <authorList>
            <consortium name="The Broad Institute Genomics Platform"/>
            <consortium name="The Broad Institute Genome Sequencing Center for Infectious Disease"/>
            <person name="Wu L."/>
            <person name="Ma J."/>
        </authorList>
    </citation>
    <scope>NUCLEOTIDE SEQUENCE [LARGE SCALE GENOMIC DNA]</scope>
    <source>
        <strain evidence="3">KCTC 19812</strain>
    </source>
</reference>
<dbReference type="RefSeq" id="WP_380799976.1">
    <property type="nucleotide sequence ID" value="NZ_JBHUIV010000004.1"/>
</dbReference>
<dbReference type="EMBL" id="JBHUIV010000004">
    <property type="protein sequence ID" value="MFD2200330.1"/>
    <property type="molecule type" value="Genomic_DNA"/>
</dbReference>
<accession>A0ABW5B6Q9</accession>
<organism evidence="2 3">
    <name type="scientific">Shivajiella indica</name>
    <dbReference type="NCBI Taxonomy" id="872115"/>
    <lineage>
        <taxon>Bacteria</taxon>
        <taxon>Pseudomonadati</taxon>
        <taxon>Bacteroidota</taxon>
        <taxon>Cytophagia</taxon>
        <taxon>Cytophagales</taxon>
        <taxon>Cyclobacteriaceae</taxon>
        <taxon>Shivajiella</taxon>
    </lineage>
</organism>
<dbReference type="Proteomes" id="UP001597414">
    <property type="component" value="Unassembled WGS sequence"/>
</dbReference>
<evidence type="ECO:0000313" key="2">
    <source>
        <dbReference type="EMBL" id="MFD2200330.1"/>
    </source>
</evidence>
<feature type="transmembrane region" description="Helical" evidence="1">
    <location>
        <begin position="77"/>
        <end position="101"/>
    </location>
</feature>
<keyword evidence="1" id="KW-0812">Transmembrane</keyword>
<keyword evidence="3" id="KW-1185">Reference proteome</keyword>
<protein>
    <recommendedName>
        <fullName evidence="4">Potassium transporter KefB</fullName>
    </recommendedName>
</protein>
<feature type="transmembrane region" description="Helical" evidence="1">
    <location>
        <begin position="45"/>
        <end position="65"/>
    </location>
</feature>
<sequence length="106" mass="11999">MNYSSNNTLSIKKLILPISIGAFLPLAFLLIIILTKEDHFKSWMYYPLIIIPTGGAIAGAFFYMMGFQWFPKGSKKLLAIIFSTILYFLALWISAVMAFAITGHWN</sequence>
<evidence type="ECO:0000256" key="1">
    <source>
        <dbReference type="SAM" id="Phobius"/>
    </source>
</evidence>
<keyword evidence="1" id="KW-0472">Membrane</keyword>
<gene>
    <name evidence="2" type="ORF">ACFSKV_02045</name>
</gene>
<evidence type="ECO:0000313" key="3">
    <source>
        <dbReference type="Proteomes" id="UP001597414"/>
    </source>
</evidence>
<proteinExistence type="predicted"/>
<comment type="caution">
    <text evidence="2">The sequence shown here is derived from an EMBL/GenBank/DDBJ whole genome shotgun (WGS) entry which is preliminary data.</text>
</comment>
<feature type="transmembrane region" description="Helical" evidence="1">
    <location>
        <begin position="14"/>
        <end position="33"/>
    </location>
</feature>
<keyword evidence="1" id="KW-1133">Transmembrane helix</keyword>
<evidence type="ECO:0008006" key="4">
    <source>
        <dbReference type="Google" id="ProtNLM"/>
    </source>
</evidence>
<name>A0ABW5B6Q9_9BACT</name>